<dbReference type="Gene3D" id="2.20.100.10">
    <property type="entry name" value="Thrombospondin type-1 (TSP1) repeat"/>
    <property type="match status" value="8"/>
</dbReference>
<dbReference type="Pfam" id="PF00090">
    <property type="entry name" value="TSP_1"/>
    <property type="match status" value="8"/>
</dbReference>
<keyword evidence="2" id="KW-1015">Disulfide bond</keyword>
<sequence length="553" mass="59404">ILSIAYGQENRGMAVWSKSKLPVLVALVCFVSIPLYFAVLKASVDGGYSEWSEWSSCSSECGDGKKNRTRNCSNPEPGYLGKTCLQQNLGPWREEENCKVKECPIDGGFSEWTPFLACDKTCGDGVKKRTRSCTNPSPLYGGKNCEGVGEETQACNVKPCPVDGGFSPWGEFGECDKTCGSGVRKRSRTCTNPPPANGGKDCEGPLTEEEKCNTQPCPVDGGLTEWSEFGACDKTCGGGVQKRTRTCSNPAPANGGKNCDGLLEETRACNSDPCPNDQKSKLRLSALLIMGVSRGRLPTLIALVCAVAIPLYFIVKRTSLDGGYGEWSEWGRCSKECGEGTSERHRNCSNPTPGYFGKTCLELTLGPPIEEKQCKDKECPIDGGFSDWGAFGECSKPCGDDGVRKKTRTCSNPPPQHGGKDCEGPAEETEACNIKPCPVDGGFTDWTPFGECDKTCGPGVKKRTRTCTNPPPSHGGKNCEGPVDEVEECNVKRCPVDGGFTEWSEFGPCDKTCGGGMQFRTRNCTNPAPADGGKNCDGLIRETKECNSQTCTK</sequence>
<organism evidence="4 5">
    <name type="scientific">Porites lobata</name>
    <dbReference type="NCBI Taxonomy" id="104759"/>
    <lineage>
        <taxon>Eukaryota</taxon>
        <taxon>Metazoa</taxon>
        <taxon>Cnidaria</taxon>
        <taxon>Anthozoa</taxon>
        <taxon>Hexacorallia</taxon>
        <taxon>Scleractinia</taxon>
        <taxon>Fungiina</taxon>
        <taxon>Poritidae</taxon>
        <taxon>Porites</taxon>
    </lineage>
</organism>
<keyword evidence="3" id="KW-0812">Transmembrane</keyword>
<dbReference type="InterPro" id="IPR036383">
    <property type="entry name" value="TSP1_rpt_sf"/>
</dbReference>
<evidence type="ECO:0000313" key="5">
    <source>
        <dbReference type="Proteomes" id="UP001159405"/>
    </source>
</evidence>
<keyword evidence="3" id="KW-0472">Membrane</keyword>
<evidence type="ECO:0000256" key="3">
    <source>
        <dbReference type="SAM" id="Phobius"/>
    </source>
</evidence>
<dbReference type="Proteomes" id="UP001159405">
    <property type="component" value="Unassembled WGS sequence"/>
</dbReference>
<reference evidence="4 5" key="1">
    <citation type="submission" date="2022-05" db="EMBL/GenBank/DDBJ databases">
        <authorList>
            <consortium name="Genoscope - CEA"/>
            <person name="William W."/>
        </authorList>
    </citation>
    <scope>NUCLEOTIDE SEQUENCE [LARGE SCALE GENOMIC DNA]</scope>
</reference>
<dbReference type="PANTHER" id="PTHR22906:SF50">
    <property type="entry name" value="MAM AND LDL-RECEPTOR CLASS A DOMAIN-CONTAINING PROTEIN 2-LIKE"/>
    <property type="match status" value="1"/>
</dbReference>
<feature type="non-terminal residue" evidence="4">
    <location>
        <position position="1"/>
    </location>
</feature>
<proteinExistence type="predicted"/>
<dbReference type="SMART" id="SM00209">
    <property type="entry name" value="TSP1"/>
    <property type="match status" value="8"/>
</dbReference>
<accession>A0ABN8N2Y2</accession>
<name>A0ABN8N2Y2_9CNID</name>
<evidence type="ECO:0000256" key="2">
    <source>
        <dbReference type="ARBA" id="ARBA00023157"/>
    </source>
</evidence>
<dbReference type="SUPFAM" id="SSF82895">
    <property type="entry name" value="TSP-1 type 1 repeat"/>
    <property type="match status" value="8"/>
</dbReference>
<dbReference type="EMBL" id="CALNXK010000008">
    <property type="protein sequence ID" value="CAH3040477.1"/>
    <property type="molecule type" value="Genomic_DNA"/>
</dbReference>
<keyword evidence="3" id="KW-1133">Transmembrane helix</keyword>
<evidence type="ECO:0008006" key="6">
    <source>
        <dbReference type="Google" id="ProtNLM"/>
    </source>
</evidence>
<comment type="caution">
    <text evidence="4">The sequence shown here is derived from an EMBL/GenBank/DDBJ whole genome shotgun (WGS) entry which is preliminary data.</text>
</comment>
<dbReference type="PANTHER" id="PTHR22906">
    <property type="entry name" value="PROPERDIN"/>
    <property type="match status" value="1"/>
</dbReference>
<keyword evidence="5" id="KW-1185">Reference proteome</keyword>
<dbReference type="InterPro" id="IPR000884">
    <property type="entry name" value="TSP1_rpt"/>
</dbReference>
<protein>
    <recommendedName>
        <fullName evidence="6">Hemicentin-1</fullName>
    </recommendedName>
</protein>
<keyword evidence="1" id="KW-0677">Repeat</keyword>
<dbReference type="PRINTS" id="PR01705">
    <property type="entry name" value="TSP1REPEAT"/>
</dbReference>
<evidence type="ECO:0000313" key="4">
    <source>
        <dbReference type="EMBL" id="CAH3040477.1"/>
    </source>
</evidence>
<feature type="transmembrane region" description="Helical" evidence="3">
    <location>
        <begin position="21"/>
        <end position="39"/>
    </location>
</feature>
<dbReference type="PROSITE" id="PS50092">
    <property type="entry name" value="TSP1"/>
    <property type="match status" value="8"/>
</dbReference>
<dbReference type="InterPro" id="IPR052065">
    <property type="entry name" value="Compl_asym_regulator"/>
</dbReference>
<evidence type="ECO:0000256" key="1">
    <source>
        <dbReference type="ARBA" id="ARBA00022737"/>
    </source>
</evidence>
<gene>
    <name evidence="4" type="ORF">PLOB_00045705</name>
</gene>